<evidence type="ECO:0000256" key="2">
    <source>
        <dbReference type="ARBA" id="ARBA00023125"/>
    </source>
</evidence>
<keyword evidence="2" id="KW-0238">DNA-binding</keyword>
<dbReference type="GO" id="GO:0003677">
    <property type="term" value="F:DNA binding"/>
    <property type="evidence" value="ECO:0007669"/>
    <property type="project" value="UniProtKB-KW"/>
</dbReference>
<dbReference type="Pfam" id="PF01638">
    <property type="entry name" value="HxlR"/>
    <property type="match status" value="1"/>
</dbReference>
<dbReference type="PANTHER" id="PTHR33204:SF29">
    <property type="entry name" value="TRANSCRIPTIONAL REGULATOR"/>
    <property type="match status" value="1"/>
</dbReference>
<sequence>MTRSARRAPAPTTCSVEGTLGLIDGKWKIVILYKLLRGTLRFNEIRRLLPGVTQRMLTNQLRELEADGLVTRTVYAQVPPRVEYSLSELGRSLEPVLMAMKAWGDANLKKLNLSSSRAEAA</sequence>
<dbReference type="Proteomes" id="UP000325614">
    <property type="component" value="Chromosome"/>
</dbReference>
<keyword evidence="1" id="KW-0805">Transcription regulation</keyword>
<protein>
    <submittedName>
        <fullName evidence="5">Transcriptional regulator</fullName>
    </submittedName>
</protein>
<evidence type="ECO:0000313" key="6">
    <source>
        <dbReference type="Proteomes" id="UP000325614"/>
    </source>
</evidence>
<accession>A0A5P9JSM0</accession>
<dbReference type="PROSITE" id="PS51118">
    <property type="entry name" value="HTH_HXLR"/>
    <property type="match status" value="1"/>
</dbReference>
<dbReference type="AlphaFoldDB" id="A0A5P9JSM0"/>
<feature type="domain" description="HTH hxlR-type" evidence="4">
    <location>
        <begin position="14"/>
        <end position="112"/>
    </location>
</feature>
<dbReference type="KEGG" id="mico:GDR74_02045"/>
<dbReference type="RefSeq" id="WP_152584741.1">
    <property type="nucleotide sequence ID" value="NZ_CP045423.1"/>
</dbReference>
<keyword evidence="6" id="KW-1185">Reference proteome</keyword>
<name>A0A5P9JSM0_9HYPH</name>
<dbReference type="InterPro" id="IPR036390">
    <property type="entry name" value="WH_DNA-bd_sf"/>
</dbReference>
<dbReference type="EMBL" id="CP045423">
    <property type="protein sequence ID" value="QFU15091.1"/>
    <property type="molecule type" value="Genomic_DNA"/>
</dbReference>
<gene>
    <name evidence="5" type="ORF">GDR74_02045</name>
</gene>
<evidence type="ECO:0000313" key="5">
    <source>
        <dbReference type="EMBL" id="QFU15091.1"/>
    </source>
</evidence>
<evidence type="ECO:0000259" key="4">
    <source>
        <dbReference type="PROSITE" id="PS51118"/>
    </source>
</evidence>
<dbReference type="InterPro" id="IPR002577">
    <property type="entry name" value="HTH_HxlR"/>
</dbReference>
<proteinExistence type="predicted"/>
<keyword evidence="3" id="KW-0804">Transcription</keyword>
<evidence type="ECO:0000256" key="3">
    <source>
        <dbReference type="ARBA" id="ARBA00023163"/>
    </source>
</evidence>
<dbReference type="Gene3D" id="1.10.10.10">
    <property type="entry name" value="Winged helix-like DNA-binding domain superfamily/Winged helix DNA-binding domain"/>
    <property type="match status" value="1"/>
</dbReference>
<reference evidence="5 6" key="1">
    <citation type="submission" date="2019-10" db="EMBL/GenBank/DDBJ databases">
        <title>Isolation, Identification of Microvirga thermotolerans HR1, a novel thermophilic bacterium and Comparative Genomics of the genus Microvirga.</title>
        <authorList>
            <person name="Li J."/>
            <person name="Zhang W."/>
            <person name="Lin M."/>
            <person name="Wang J."/>
        </authorList>
    </citation>
    <scope>NUCLEOTIDE SEQUENCE [LARGE SCALE GENOMIC DNA]</scope>
    <source>
        <strain evidence="5 6">HR1</strain>
    </source>
</reference>
<organism evidence="5 6">
    <name type="scientific">Microvirga thermotolerans</name>
    <dbReference type="NCBI Taxonomy" id="2651334"/>
    <lineage>
        <taxon>Bacteria</taxon>
        <taxon>Pseudomonadati</taxon>
        <taxon>Pseudomonadota</taxon>
        <taxon>Alphaproteobacteria</taxon>
        <taxon>Hyphomicrobiales</taxon>
        <taxon>Methylobacteriaceae</taxon>
        <taxon>Microvirga</taxon>
    </lineage>
</organism>
<evidence type="ECO:0000256" key="1">
    <source>
        <dbReference type="ARBA" id="ARBA00023015"/>
    </source>
</evidence>
<dbReference type="SUPFAM" id="SSF46785">
    <property type="entry name" value="Winged helix' DNA-binding domain"/>
    <property type="match status" value="1"/>
</dbReference>
<dbReference type="InterPro" id="IPR036388">
    <property type="entry name" value="WH-like_DNA-bd_sf"/>
</dbReference>
<dbReference type="PANTHER" id="PTHR33204">
    <property type="entry name" value="TRANSCRIPTIONAL REGULATOR, MARR FAMILY"/>
    <property type="match status" value="1"/>
</dbReference>